<keyword evidence="3" id="KW-1185">Reference proteome</keyword>
<dbReference type="Proteomes" id="UP000826271">
    <property type="component" value="Unassembled WGS sequence"/>
</dbReference>
<dbReference type="InterPro" id="IPR005174">
    <property type="entry name" value="KIB1-4_b-propeller"/>
</dbReference>
<evidence type="ECO:0000313" key="2">
    <source>
        <dbReference type="EMBL" id="KAG8385083.1"/>
    </source>
</evidence>
<dbReference type="EMBL" id="WHWC01000003">
    <property type="protein sequence ID" value="KAG8385083.1"/>
    <property type="molecule type" value="Genomic_DNA"/>
</dbReference>
<evidence type="ECO:0000259" key="1">
    <source>
        <dbReference type="PROSITE" id="PS50181"/>
    </source>
</evidence>
<dbReference type="InterPro" id="IPR015915">
    <property type="entry name" value="Kelch-typ_b-propeller"/>
</dbReference>
<dbReference type="Gene3D" id="1.20.1280.50">
    <property type="match status" value="1"/>
</dbReference>
<organism evidence="2 3">
    <name type="scientific">Buddleja alternifolia</name>
    <dbReference type="NCBI Taxonomy" id="168488"/>
    <lineage>
        <taxon>Eukaryota</taxon>
        <taxon>Viridiplantae</taxon>
        <taxon>Streptophyta</taxon>
        <taxon>Embryophyta</taxon>
        <taxon>Tracheophyta</taxon>
        <taxon>Spermatophyta</taxon>
        <taxon>Magnoliopsida</taxon>
        <taxon>eudicotyledons</taxon>
        <taxon>Gunneridae</taxon>
        <taxon>Pentapetalae</taxon>
        <taxon>asterids</taxon>
        <taxon>lamiids</taxon>
        <taxon>Lamiales</taxon>
        <taxon>Scrophulariaceae</taxon>
        <taxon>Buddlejeae</taxon>
        <taxon>Buddleja</taxon>
    </lineage>
</organism>
<dbReference type="Pfam" id="PF00646">
    <property type="entry name" value="F-box"/>
    <property type="match status" value="1"/>
</dbReference>
<dbReference type="PROSITE" id="PS50181">
    <property type="entry name" value="FBOX"/>
    <property type="match status" value="1"/>
</dbReference>
<dbReference type="InterPro" id="IPR011043">
    <property type="entry name" value="Gal_Oxase/kelch_b-propeller"/>
</dbReference>
<dbReference type="AlphaFoldDB" id="A0AAV6XRJ7"/>
<dbReference type="SUPFAM" id="SSF81383">
    <property type="entry name" value="F-box domain"/>
    <property type="match status" value="1"/>
</dbReference>
<feature type="domain" description="F-box" evidence="1">
    <location>
        <begin position="3"/>
        <end position="52"/>
    </location>
</feature>
<evidence type="ECO:0000313" key="3">
    <source>
        <dbReference type="Proteomes" id="UP000826271"/>
    </source>
</evidence>
<proteinExistence type="predicted"/>
<dbReference type="InterPro" id="IPR050796">
    <property type="entry name" value="SCF_F-box_component"/>
</dbReference>
<dbReference type="Gene3D" id="2.120.10.80">
    <property type="entry name" value="Kelch-type beta propeller"/>
    <property type="match status" value="1"/>
</dbReference>
<dbReference type="Pfam" id="PF03478">
    <property type="entry name" value="Beta-prop_KIB1-4"/>
    <property type="match status" value="1"/>
</dbReference>
<comment type="caution">
    <text evidence="2">The sequence shown here is derived from an EMBL/GenBank/DDBJ whole genome shotgun (WGS) entry which is preliminary data.</text>
</comment>
<name>A0AAV6XRJ7_9LAMI</name>
<gene>
    <name evidence="2" type="ORF">BUALT_Bualt03G0004600</name>
</gene>
<dbReference type="PANTHER" id="PTHR31672:SF12">
    <property type="entry name" value="F-BOX DOMAIN-CONTAINING PROTEIN"/>
    <property type="match status" value="1"/>
</dbReference>
<sequence length="407" mass="46079">MDGRIWSRLPHKLIDRIIACLPPPAFFRARAVCKRWYALIFSNTFLELYLQVSARRHWFLFFKQQSLNKNTIYRNNNTTTTTTTTTRVNHEAYLFDTENLKWYRLSFPLIPPGFSPASSSGGLICWVSEDAGSKSILLCNPLIGSLIQLPSTLRPRLCPSIGLTITNSSIDLAFAGDDMISPYAVKNLTSESFHIDGGGFYSIWGTTASLPRLCSLESGRMVHVEGRFYCMNYSPFSVLAYDIPTNHWSKIQAPMRRFLRSPSLVESRGKLILVAAVEKSKLNVPKSLRLWALQECGTMWVEIERMPQQLYIQFSEIEGGRGFNCVAHGEYVVILIKGSDKSLLFDFHQKRWAWIPPCPYINVRGCGGGREDGVDDELHGFAYEPRLVVPITALLEQLTLPFNSFSA</sequence>
<reference evidence="2" key="1">
    <citation type="submission" date="2019-10" db="EMBL/GenBank/DDBJ databases">
        <authorList>
            <person name="Zhang R."/>
            <person name="Pan Y."/>
            <person name="Wang J."/>
            <person name="Ma R."/>
            <person name="Yu S."/>
        </authorList>
    </citation>
    <scope>NUCLEOTIDE SEQUENCE</scope>
    <source>
        <strain evidence="2">LA-IB0</strain>
        <tissue evidence="2">Leaf</tissue>
    </source>
</reference>
<dbReference type="InterPro" id="IPR001810">
    <property type="entry name" value="F-box_dom"/>
</dbReference>
<dbReference type="SUPFAM" id="SSF50965">
    <property type="entry name" value="Galactose oxidase, central domain"/>
    <property type="match status" value="1"/>
</dbReference>
<dbReference type="PANTHER" id="PTHR31672">
    <property type="entry name" value="BNACNNG10540D PROTEIN"/>
    <property type="match status" value="1"/>
</dbReference>
<dbReference type="SMART" id="SM00256">
    <property type="entry name" value="FBOX"/>
    <property type="match status" value="1"/>
</dbReference>
<protein>
    <recommendedName>
        <fullName evidence="1">F-box domain-containing protein</fullName>
    </recommendedName>
</protein>
<dbReference type="InterPro" id="IPR036047">
    <property type="entry name" value="F-box-like_dom_sf"/>
</dbReference>
<accession>A0AAV6XRJ7</accession>
<dbReference type="FunFam" id="1.20.1280.50:FF:000040">
    <property type="entry name" value="protein UNUSUAL FLORAL ORGANS"/>
    <property type="match status" value="1"/>
</dbReference>